<feature type="domain" description="Exoribonuclease phosphorolytic" evidence="7">
    <location>
        <begin position="30"/>
        <end position="159"/>
    </location>
</feature>
<keyword evidence="6" id="KW-0808">Transferase</keyword>
<proteinExistence type="inferred from homology"/>
<evidence type="ECO:0000256" key="2">
    <source>
        <dbReference type="ARBA" id="ARBA00022552"/>
    </source>
</evidence>
<accession>A0A1H5WGN0</accession>
<dbReference type="InterPro" id="IPR018336">
    <property type="entry name" value="RNase_PH_CS"/>
</dbReference>
<dbReference type="Pfam" id="PF01138">
    <property type="entry name" value="RNase_PH"/>
    <property type="match status" value="1"/>
</dbReference>
<keyword evidence="2 6" id="KW-0698">rRNA processing</keyword>
<dbReference type="GO" id="GO:0016075">
    <property type="term" value="P:rRNA catabolic process"/>
    <property type="evidence" value="ECO:0007669"/>
    <property type="project" value="UniProtKB-UniRule"/>
</dbReference>
<evidence type="ECO:0000256" key="1">
    <source>
        <dbReference type="ARBA" id="ARBA00006678"/>
    </source>
</evidence>
<dbReference type="EMBL" id="FNVA01000002">
    <property type="protein sequence ID" value="SEF98513.1"/>
    <property type="molecule type" value="Genomic_DNA"/>
</dbReference>
<keyword evidence="6" id="KW-0548">Nucleotidyltransferase</keyword>
<dbReference type="NCBIfam" id="TIGR01966">
    <property type="entry name" value="RNasePH"/>
    <property type="match status" value="1"/>
</dbReference>
<feature type="binding site" evidence="6">
    <location>
        <begin position="143"/>
        <end position="145"/>
    </location>
    <ligand>
        <name>phosphate</name>
        <dbReference type="ChEBI" id="CHEBI:43474"/>
        <note>substrate</note>
    </ligand>
</feature>
<feature type="domain" description="Exoribonuclease phosphorolytic" evidence="8">
    <location>
        <begin position="177"/>
        <end position="243"/>
    </location>
</feature>
<dbReference type="Pfam" id="PF03725">
    <property type="entry name" value="RNase_PH_C"/>
    <property type="match status" value="1"/>
</dbReference>
<dbReference type="InterPro" id="IPR015847">
    <property type="entry name" value="ExoRNase_PH_dom2"/>
</dbReference>
<dbReference type="PROSITE" id="PS01277">
    <property type="entry name" value="RIBONUCLEASE_PH"/>
    <property type="match status" value="1"/>
</dbReference>
<dbReference type="GO" id="GO:0009022">
    <property type="term" value="F:tRNA nucleotidyltransferase activity"/>
    <property type="evidence" value="ECO:0007669"/>
    <property type="project" value="UniProtKB-UniRule"/>
</dbReference>
<dbReference type="InterPro" id="IPR020568">
    <property type="entry name" value="Ribosomal_Su5_D2-typ_SF"/>
</dbReference>
<gene>
    <name evidence="6" type="primary">rph</name>
    <name evidence="9" type="ORF">SAMN05421819_1568</name>
</gene>
<protein>
    <recommendedName>
        <fullName evidence="6">Ribonuclease PH</fullName>
        <shortName evidence="6">RNase PH</shortName>
        <ecNumber evidence="6">2.7.7.56</ecNumber>
    </recommendedName>
    <alternativeName>
        <fullName evidence="6">tRNA nucleotidyltransferase</fullName>
    </alternativeName>
</protein>
<keyword evidence="4 6" id="KW-0819">tRNA processing</keyword>
<dbReference type="InterPro" id="IPR002381">
    <property type="entry name" value="RNase_PH_bac-type"/>
</dbReference>
<evidence type="ECO:0000256" key="5">
    <source>
        <dbReference type="ARBA" id="ARBA00022884"/>
    </source>
</evidence>
<dbReference type="HAMAP" id="MF_00564">
    <property type="entry name" value="RNase_PH"/>
    <property type="match status" value="1"/>
</dbReference>
<dbReference type="GO" id="GO:0000049">
    <property type="term" value="F:tRNA binding"/>
    <property type="evidence" value="ECO:0007669"/>
    <property type="project" value="UniProtKB-UniRule"/>
</dbReference>
<dbReference type="EC" id="2.7.7.56" evidence="6"/>
<dbReference type="InterPro" id="IPR036345">
    <property type="entry name" value="ExoRNase_PH_dom2_sf"/>
</dbReference>
<dbReference type="GO" id="GO:0000175">
    <property type="term" value="F:3'-5'-RNA exonuclease activity"/>
    <property type="evidence" value="ECO:0007669"/>
    <property type="project" value="UniProtKB-UniRule"/>
</dbReference>
<evidence type="ECO:0000256" key="6">
    <source>
        <dbReference type="HAMAP-Rule" id="MF_00564"/>
    </source>
</evidence>
<dbReference type="AlphaFoldDB" id="A0A1H5WGN0"/>
<dbReference type="CDD" id="cd11362">
    <property type="entry name" value="RNase_PH_bact"/>
    <property type="match status" value="1"/>
</dbReference>
<dbReference type="GO" id="GO:0031125">
    <property type="term" value="P:rRNA 3'-end processing"/>
    <property type="evidence" value="ECO:0007669"/>
    <property type="project" value="UniProtKB-ARBA"/>
</dbReference>
<comment type="subunit">
    <text evidence="6">Homohexameric ring arranged as a trimer of dimers.</text>
</comment>
<evidence type="ECO:0000259" key="7">
    <source>
        <dbReference type="Pfam" id="PF01138"/>
    </source>
</evidence>
<dbReference type="SUPFAM" id="SSF55666">
    <property type="entry name" value="Ribonuclease PH domain 2-like"/>
    <property type="match status" value="1"/>
</dbReference>
<comment type="catalytic activity">
    <reaction evidence="6">
        <text>tRNA(n+1) + phosphate = tRNA(n) + a ribonucleoside 5'-diphosphate</text>
        <dbReference type="Rhea" id="RHEA:10628"/>
        <dbReference type="Rhea" id="RHEA-COMP:17343"/>
        <dbReference type="Rhea" id="RHEA-COMP:17344"/>
        <dbReference type="ChEBI" id="CHEBI:43474"/>
        <dbReference type="ChEBI" id="CHEBI:57930"/>
        <dbReference type="ChEBI" id="CHEBI:173114"/>
        <dbReference type="EC" id="2.7.7.56"/>
    </reaction>
</comment>
<dbReference type="SUPFAM" id="SSF54211">
    <property type="entry name" value="Ribosomal protein S5 domain 2-like"/>
    <property type="match status" value="1"/>
</dbReference>
<keyword evidence="5" id="KW-0694">RNA-binding</keyword>
<dbReference type="PANTHER" id="PTHR11953:SF0">
    <property type="entry name" value="EXOSOME COMPLEX COMPONENT RRP41"/>
    <property type="match status" value="1"/>
</dbReference>
<organism evidence="9 10">
    <name type="scientific">Bryocella elongata</name>
    <dbReference type="NCBI Taxonomy" id="863522"/>
    <lineage>
        <taxon>Bacteria</taxon>
        <taxon>Pseudomonadati</taxon>
        <taxon>Acidobacteriota</taxon>
        <taxon>Terriglobia</taxon>
        <taxon>Terriglobales</taxon>
        <taxon>Acidobacteriaceae</taxon>
        <taxon>Bryocella</taxon>
    </lineage>
</organism>
<dbReference type="PANTHER" id="PTHR11953">
    <property type="entry name" value="EXOSOME COMPLEX COMPONENT"/>
    <property type="match status" value="1"/>
</dbReference>
<dbReference type="InterPro" id="IPR001247">
    <property type="entry name" value="ExoRNase_PH_dom1"/>
</dbReference>
<comment type="similarity">
    <text evidence="1 6">Belongs to the RNase PH family.</text>
</comment>
<dbReference type="GO" id="GO:0008033">
    <property type="term" value="P:tRNA processing"/>
    <property type="evidence" value="ECO:0007669"/>
    <property type="project" value="UniProtKB-UniRule"/>
</dbReference>
<feature type="binding site" evidence="6">
    <location>
        <position position="105"/>
    </location>
    <ligand>
        <name>phosphate</name>
        <dbReference type="ChEBI" id="CHEBI:43474"/>
        <note>substrate</note>
    </ligand>
</feature>
<keyword evidence="10" id="KW-1185">Reference proteome</keyword>
<evidence type="ECO:0000259" key="8">
    <source>
        <dbReference type="Pfam" id="PF03725"/>
    </source>
</evidence>
<keyword evidence="3 6" id="KW-0820">tRNA-binding</keyword>
<name>A0A1H5WGN0_9BACT</name>
<evidence type="ECO:0000256" key="3">
    <source>
        <dbReference type="ARBA" id="ARBA00022555"/>
    </source>
</evidence>
<sequence>MSASRSYNGGMVEALKQQIFRSGGRGAGDARPLKMTPGWAATAEGSVLIEVGHTKVLCNATVDNGVPGWLRNSGRGWVTAEYGMLPRATLTRTAREAEKGKIGGRTHEIQRLIGRSLRSVVDMKALGERTVTLDCDVLQADGGTRTAAITGACVALAIALDKLVAAGTLKASPIREMVAATSVGVVDGDVLLDLAYEEDSRADVDMNVVMTASGGLVETQATAEHDTYSRAQLNEMLDIAEKGIQVLLAAQLDCLKAAR</sequence>
<dbReference type="FunFam" id="3.30.230.70:FF:000003">
    <property type="entry name" value="Ribonuclease PH"/>
    <property type="match status" value="1"/>
</dbReference>
<dbReference type="Gene3D" id="3.30.230.70">
    <property type="entry name" value="GHMP Kinase, N-terminal domain"/>
    <property type="match status" value="1"/>
</dbReference>
<dbReference type="Proteomes" id="UP000236728">
    <property type="component" value="Unassembled WGS sequence"/>
</dbReference>
<reference evidence="9 10" key="1">
    <citation type="submission" date="2016-10" db="EMBL/GenBank/DDBJ databases">
        <authorList>
            <person name="de Groot N.N."/>
        </authorList>
    </citation>
    <scope>NUCLEOTIDE SEQUENCE [LARGE SCALE GENOMIC DNA]</scope>
    <source>
        <strain evidence="9 10">DSM 22489</strain>
    </source>
</reference>
<dbReference type="InterPro" id="IPR050080">
    <property type="entry name" value="RNase_PH"/>
</dbReference>
<dbReference type="InterPro" id="IPR027408">
    <property type="entry name" value="PNPase/RNase_PH_dom_sf"/>
</dbReference>
<evidence type="ECO:0000313" key="10">
    <source>
        <dbReference type="Proteomes" id="UP000236728"/>
    </source>
</evidence>
<evidence type="ECO:0000313" key="9">
    <source>
        <dbReference type="EMBL" id="SEF98513.1"/>
    </source>
</evidence>
<comment type="function">
    <text evidence="6">Phosphorolytic 3'-5' exoribonuclease that plays an important role in tRNA 3'-end maturation. Removes nucleotide residues following the 3'-CCA terminus of tRNAs; can also add nucleotides to the ends of RNA molecules by using nucleoside diphosphates as substrates, but this may not be physiologically important. Probably plays a role in initiation of 16S rRNA degradation (leading to ribosome degradation) during starvation.</text>
</comment>
<evidence type="ECO:0000256" key="4">
    <source>
        <dbReference type="ARBA" id="ARBA00022694"/>
    </source>
</evidence>